<dbReference type="RefSeq" id="WP_119816890.1">
    <property type="nucleotide sequence ID" value="NZ_CP025066.1"/>
</dbReference>
<dbReference type="CDD" id="cd08070">
    <property type="entry name" value="MPN_like"/>
    <property type="match status" value="1"/>
</dbReference>
<feature type="domain" description="MPN" evidence="7">
    <location>
        <begin position="2"/>
        <end position="137"/>
    </location>
</feature>
<keyword evidence="4" id="KW-0862">Zinc</keyword>
<dbReference type="InterPro" id="IPR037518">
    <property type="entry name" value="MPN"/>
</dbReference>
<dbReference type="SMART" id="SM00232">
    <property type="entry name" value="JAB_MPN"/>
    <property type="match status" value="1"/>
</dbReference>
<evidence type="ECO:0000256" key="6">
    <source>
        <dbReference type="SAM" id="MobiDB-lite"/>
    </source>
</evidence>
<evidence type="ECO:0000313" key="9">
    <source>
        <dbReference type="Proteomes" id="UP000263012"/>
    </source>
</evidence>
<dbReference type="PANTHER" id="PTHR34858">
    <property type="entry name" value="CYSO-CYSTEINE PEPTIDASE"/>
    <property type="match status" value="1"/>
</dbReference>
<feature type="region of interest" description="Disordered" evidence="6">
    <location>
        <begin position="81"/>
        <end position="100"/>
    </location>
</feature>
<evidence type="ECO:0000256" key="1">
    <source>
        <dbReference type="ARBA" id="ARBA00022670"/>
    </source>
</evidence>
<dbReference type="EMBL" id="CP025066">
    <property type="protein sequence ID" value="AUX09010.1"/>
    <property type="molecule type" value="Genomic_DNA"/>
</dbReference>
<proteinExistence type="predicted"/>
<dbReference type="InterPro" id="IPR053551">
    <property type="entry name" value="Metalloprotease_DSAMP"/>
</dbReference>
<keyword evidence="2" id="KW-0479">Metal-binding</keyword>
<evidence type="ECO:0000256" key="5">
    <source>
        <dbReference type="ARBA" id="ARBA00023049"/>
    </source>
</evidence>
<evidence type="ECO:0000256" key="4">
    <source>
        <dbReference type="ARBA" id="ARBA00022833"/>
    </source>
</evidence>
<dbReference type="InterPro" id="IPR028090">
    <property type="entry name" value="JAB_dom_prok"/>
</dbReference>
<accession>A0A343TIT8</accession>
<keyword evidence="1 8" id="KW-0645">Protease</keyword>
<reference evidence="9" key="1">
    <citation type="submission" date="2017-11" db="EMBL/GenBank/DDBJ databases">
        <title>Phenotypic and genomic properties of facultatively anaerobic sulfur-reducing natronoarchaea from hypersaline soda lakes.</title>
        <authorList>
            <person name="Sorokin D.Y."/>
            <person name="Kublanov I.V."/>
            <person name="Roman P."/>
            <person name="Sinninghe Damste J.S."/>
            <person name="Golyshin P.N."/>
            <person name="Rojo D."/>
            <person name="Ciordia S."/>
            <person name="Mena M.D.C."/>
            <person name="Ferrer M."/>
            <person name="Messina E."/>
            <person name="Smedile F."/>
            <person name="La Spada G."/>
            <person name="La Cono V."/>
            <person name="Yakimov M.M."/>
        </authorList>
    </citation>
    <scope>NUCLEOTIDE SEQUENCE [LARGE SCALE GENOMIC DNA]</scope>
    <source>
        <strain evidence="9">AArc-Sl</strain>
    </source>
</reference>
<evidence type="ECO:0000256" key="2">
    <source>
        <dbReference type="ARBA" id="ARBA00022723"/>
    </source>
</evidence>
<gene>
    <name evidence="8" type="ORF">AArcSl_1379</name>
</gene>
<evidence type="ECO:0000256" key="3">
    <source>
        <dbReference type="ARBA" id="ARBA00022801"/>
    </source>
</evidence>
<dbReference type="NCBIfam" id="NF041370">
    <property type="entry name" value="desamp_Halo"/>
    <property type="match status" value="1"/>
</dbReference>
<dbReference type="AlphaFoldDB" id="A0A343TIT8"/>
<sequence>MPAFTRSAYDEIVSRARRGGAREICGVLAGTTKAGEPEPIVDSVYPVDNVADAPRSRYELDPEGQLRAIETLEERGETLVGFYHSHPRGPPTPSETDVDSATWPGASYVIVALDGEPYVGSWLWDDDTFEQQLVRVVPDGRNR</sequence>
<protein>
    <submittedName>
        <fullName evidence="8">Metalloprotease JAMM1, desampylating</fullName>
        <ecNumber evidence="8">3.4.19.15</ecNumber>
    </submittedName>
</protein>
<evidence type="ECO:0000259" key="7">
    <source>
        <dbReference type="PROSITE" id="PS50249"/>
    </source>
</evidence>
<dbReference type="PROSITE" id="PS50249">
    <property type="entry name" value="MPN"/>
    <property type="match status" value="1"/>
</dbReference>
<dbReference type="SUPFAM" id="SSF102712">
    <property type="entry name" value="JAB1/MPN domain"/>
    <property type="match status" value="1"/>
</dbReference>
<keyword evidence="5 8" id="KW-0482">Metalloprotease</keyword>
<dbReference type="InterPro" id="IPR000555">
    <property type="entry name" value="JAMM/MPN+_dom"/>
</dbReference>
<dbReference type="OrthoDB" id="10589at2157"/>
<dbReference type="EC" id="3.4.19.15" evidence="8"/>
<dbReference type="PANTHER" id="PTHR34858:SF1">
    <property type="entry name" value="CYSO-CYSTEINE PEPTIDASE"/>
    <property type="match status" value="1"/>
</dbReference>
<dbReference type="Pfam" id="PF14464">
    <property type="entry name" value="Prok-JAB"/>
    <property type="match status" value="1"/>
</dbReference>
<keyword evidence="3 8" id="KW-0378">Hydrolase</keyword>
<dbReference type="KEGG" id="hdf:AArcSl_1379"/>
<dbReference type="Proteomes" id="UP000263012">
    <property type="component" value="Chromosome"/>
</dbReference>
<name>A0A343TIT8_9EURY</name>
<dbReference type="GeneID" id="37877728"/>
<evidence type="ECO:0000313" key="8">
    <source>
        <dbReference type="EMBL" id="AUX09010.1"/>
    </source>
</evidence>
<dbReference type="Gene3D" id="3.40.140.10">
    <property type="entry name" value="Cytidine Deaminase, domain 2"/>
    <property type="match status" value="1"/>
</dbReference>
<dbReference type="GO" id="GO:0008270">
    <property type="term" value="F:zinc ion binding"/>
    <property type="evidence" value="ECO:0007669"/>
    <property type="project" value="TreeGrafter"/>
</dbReference>
<dbReference type="GO" id="GO:0008235">
    <property type="term" value="F:metalloexopeptidase activity"/>
    <property type="evidence" value="ECO:0007669"/>
    <property type="project" value="TreeGrafter"/>
</dbReference>
<dbReference type="GO" id="GO:0006508">
    <property type="term" value="P:proteolysis"/>
    <property type="evidence" value="ECO:0007669"/>
    <property type="project" value="UniProtKB-KW"/>
</dbReference>
<organism evidence="8 9">
    <name type="scientific">Halalkaliarchaeum desulfuricum</name>
    <dbReference type="NCBI Taxonomy" id="2055893"/>
    <lineage>
        <taxon>Archaea</taxon>
        <taxon>Methanobacteriati</taxon>
        <taxon>Methanobacteriota</taxon>
        <taxon>Stenosarchaea group</taxon>
        <taxon>Halobacteria</taxon>
        <taxon>Halobacteriales</taxon>
        <taxon>Haloferacaceae</taxon>
        <taxon>Halalkaliarchaeum</taxon>
    </lineage>
</organism>
<keyword evidence="9" id="KW-1185">Reference proteome</keyword>
<dbReference type="InterPro" id="IPR051929">
    <property type="entry name" value="VirAsm_ModProt"/>
</dbReference>